<name>A0A0A8YMG9_ARUDO</name>
<dbReference type="AlphaFoldDB" id="A0A0A8YMG9"/>
<evidence type="ECO:0000313" key="1">
    <source>
        <dbReference type="EMBL" id="JAD23767.1"/>
    </source>
</evidence>
<organism evidence="1">
    <name type="scientific">Arundo donax</name>
    <name type="common">Giant reed</name>
    <name type="synonym">Donax arundinaceus</name>
    <dbReference type="NCBI Taxonomy" id="35708"/>
    <lineage>
        <taxon>Eukaryota</taxon>
        <taxon>Viridiplantae</taxon>
        <taxon>Streptophyta</taxon>
        <taxon>Embryophyta</taxon>
        <taxon>Tracheophyta</taxon>
        <taxon>Spermatophyta</taxon>
        <taxon>Magnoliopsida</taxon>
        <taxon>Liliopsida</taxon>
        <taxon>Poales</taxon>
        <taxon>Poaceae</taxon>
        <taxon>PACMAD clade</taxon>
        <taxon>Arundinoideae</taxon>
        <taxon>Arundineae</taxon>
        <taxon>Arundo</taxon>
    </lineage>
</organism>
<dbReference type="EMBL" id="GBRH01274128">
    <property type="protein sequence ID" value="JAD23767.1"/>
    <property type="molecule type" value="Transcribed_RNA"/>
</dbReference>
<proteinExistence type="predicted"/>
<accession>A0A0A8YMG9</accession>
<reference evidence="1" key="1">
    <citation type="submission" date="2014-09" db="EMBL/GenBank/DDBJ databases">
        <authorList>
            <person name="Magalhaes I.L.F."/>
            <person name="Oliveira U."/>
            <person name="Santos F.R."/>
            <person name="Vidigal T.H.D.A."/>
            <person name="Brescovit A.D."/>
            <person name="Santos A.J."/>
        </authorList>
    </citation>
    <scope>NUCLEOTIDE SEQUENCE</scope>
    <source>
        <tissue evidence="1">Shoot tissue taken approximately 20 cm above the soil surface</tissue>
    </source>
</reference>
<protein>
    <submittedName>
        <fullName evidence="1">Uncharacterized protein</fullName>
    </submittedName>
</protein>
<sequence length="59" mass="6868">MFNFWSSEIYILITAIASSGNCAQKKSRKKQNNAEGYSNISQIPALEEWVVMRYRKHDN</sequence>
<reference evidence="1" key="2">
    <citation type="journal article" date="2015" name="Data Brief">
        <title>Shoot transcriptome of the giant reed, Arundo donax.</title>
        <authorList>
            <person name="Barrero R.A."/>
            <person name="Guerrero F.D."/>
            <person name="Moolhuijzen P."/>
            <person name="Goolsby J.A."/>
            <person name="Tidwell J."/>
            <person name="Bellgard S.E."/>
            <person name="Bellgard M.I."/>
        </authorList>
    </citation>
    <scope>NUCLEOTIDE SEQUENCE</scope>
    <source>
        <tissue evidence="1">Shoot tissue taken approximately 20 cm above the soil surface</tissue>
    </source>
</reference>